<sequence length="416" mass="44276">MRQLLLPLLVLSVASWTRHIVVHAQIAVGCFQNQPDSNIPADSKSFQDIFMSHGACTNFCKSAGSAYALTSEGSLCRCSNSAPLDANKVDDSKCDKPCVGYPFEMCGGSSSNGLVNVLLIGSTANLPVANNGVGSGADSGTGVSTTTGSNPGPSPDTDPSKSTDGGKALSTKSPDDANSSTSGTKAGAIAASIMAIFAFSILFAIAVVFNRRRRRRLAQTAWTENMLLPSSLIHTSNDDELEGQDYTRSTPIYHNTNNSSQQQQTANGGGANPLPPVPGMHFPPPPVLHPRQSGALHMHQPSYPPPPMMGLHYSNMRAPFQTFPIPSAMIGAHSSYEHANINHKEPVPSSPPSFTRAPQSLAMDDEDERSMRTLSHPSMRSIRPGRRGSIYRESVDSTTSVARMSHTEEGHYGPDS</sequence>
<evidence type="ECO:0000256" key="8">
    <source>
        <dbReference type="SAM" id="Phobius"/>
    </source>
</evidence>
<evidence type="ECO:0000256" key="3">
    <source>
        <dbReference type="ARBA" id="ARBA00022729"/>
    </source>
</evidence>
<dbReference type="PANTHER" id="PTHR24269:SF16">
    <property type="entry name" value="PROTEIN SLG1"/>
    <property type="match status" value="1"/>
</dbReference>
<organism evidence="11 12">
    <name type="scientific">Dissophora globulifera</name>
    <dbReference type="NCBI Taxonomy" id="979702"/>
    <lineage>
        <taxon>Eukaryota</taxon>
        <taxon>Fungi</taxon>
        <taxon>Fungi incertae sedis</taxon>
        <taxon>Mucoromycota</taxon>
        <taxon>Mortierellomycotina</taxon>
        <taxon>Mortierellomycetes</taxon>
        <taxon>Mortierellales</taxon>
        <taxon>Mortierellaceae</taxon>
        <taxon>Dissophora</taxon>
    </lineage>
</organism>
<feature type="compositionally biased region" description="Basic and acidic residues" evidence="7">
    <location>
        <begin position="405"/>
        <end position="416"/>
    </location>
</feature>
<evidence type="ECO:0000256" key="9">
    <source>
        <dbReference type="SAM" id="SignalP"/>
    </source>
</evidence>
<feature type="compositionally biased region" description="Polar residues" evidence="7">
    <location>
        <begin position="170"/>
        <end position="183"/>
    </location>
</feature>
<comment type="caution">
    <text evidence="11">The sequence shown here is derived from an EMBL/GenBank/DDBJ whole genome shotgun (WGS) entry which is preliminary data.</text>
</comment>
<name>A0A9P6UY65_9FUNG</name>
<evidence type="ECO:0000256" key="1">
    <source>
        <dbReference type="ARBA" id="ARBA00004167"/>
    </source>
</evidence>
<dbReference type="AlphaFoldDB" id="A0A9P6UY65"/>
<protein>
    <recommendedName>
        <fullName evidence="10">WSC domain-containing protein</fullName>
    </recommendedName>
</protein>
<evidence type="ECO:0000313" key="11">
    <source>
        <dbReference type="EMBL" id="KAG0325389.1"/>
    </source>
</evidence>
<feature type="signal peptide" evidence="9">
    <location>
        <begin position="1"/>
        <end position="19"/>
    </location>
</feature>
<dbReference type="Pfam" id="PF01822">
    <property type="entry name" value="WSC"/>
    <property type="match status" value="1"/>
</dbReference>
<dbReference type="InterPro" id="IPR002889">
    <property type="entry name" value="WSC_carb-bd"/>
</dbReference>
<dbReference type="EMBL" id="JAAAIP010000114">
    <property type="protein sequence ID" value="KAG0325389.1"/>
    <property type="molecule type" value="Genomic_DNA"/>
</dbReference>
<evidence type="ECO:0000256" key="7">
    <source>
        <dbReference type="SAM" id="MobiDB-lite"/>
    </source>
</evidence>
<dbReference type="OrthoDB" id="2019572at2759"/>
<dbReference type="PROSITE" id="PS51257">
    <property type="entry name" value="PROKAR_LIPOPROTEIN"/>
    <property type="match status" value="1"/>
</dbReference>
<keyword evidence="12" id="KW-1185">Reference proteome</keyword>
<feature type="region of interest" description="Disordered" evidence="7">
    <location>
        <begin position="133"/>
        <end position="183"/>
    </location>
</feature>
<gene>
    <name evidence="11" type="ORF">BGZ99_000701</name>
</gene>
<feature type="region of interest" description="Disordered" evidence="7">
    <location>
        <begin position="342"/>
        <end position="416"/>
    </location>
</feature>
<evidence type="ECO:0000256" key="6">
    <source>
        <dbReference type="ARBA" id="ARBA00023180"/>
    </source>
</evidence>
<feature type="compositionally biased region" description="Low complexity" evidence="7">
    <location>
        <begin position="140"/>
        <end position="157"/>
    </location>
</feature>
<keyword evidence="4 8" id="KW-1133">Transmembrane helix</keyword>
<accession>A0A9P6UY65</accession>
<evidence type="ECO:0000259" key="10">
    <source>
        <dbReference type="PROSITE" id="PS51212"/>
    </source>
</evidence>
<evidence type="ECO:0000313" key="12">
    <source>
        <dbReference type="Proteomes" id="UP000738325"/>
    </source>
</evidence>
<dbReference type="Proteomes" id="UP000738325">
    <property type="component" value="Unassembled WGS sequence"/>
</dbReference>
<feature type="chain" id="PRO_5040484949" description="WSC domain-containing protein" evidence="9">
    <location>
        <begin position="20"/>
        <end position="416"/>
    </location>
</feature>
<evidence type="ECO:0000256" key="5">
    <source>
        <dbReference type="ARBA" id="ARBA00023136"/>
    </source>
</evidence>
<dbReference type="InterPro" id="IPR051836">
    <property type="entry name" value="Kremen_rcpt"/>
</dbReference>
<evidence type="ECO:0000256" key="4">
    <source>
        <dbReference type="ARBA" id="ARBA00022989"/>
    </source>
</evidence>
<dbReference type="SMART" id="SM00321">
    <property type="entry name" value="WSC"/>
    <property type="match status" value="1"/>
</dbReference>
<dbReference type="GO" id="GO:0005886">
    <property type="term" value="C:plasma membrane"/>
    <property type="evidence" value="ECO:0007669"/>
    <property type="project" value="TreeGrafter"/>
</dbReference>
<feature type="region of interest" description="Disordered" evidence="7">
    <location>
        <begin position="236"/>
        <end position="303"/>
    </location>
</feature>
<keyword evidence="3 9" id="KW-0732">Signal</keyword>
<proteinExistence type="predicted"/>
<feature type="compositionally biased region" description="Pro residues" evidence="7">
    <location>
        <begin position="273"/>
        <end position="288"/>
    </location>
</feature>
<dbReference type="PANTHER" id="PTHR24269">
    <property type="entry name" value="KREMEN PROTEIN"/>
    <property type="match status" value="1"/>
</dbReference>
<feature type="domain" description="WSC" evidence="10">
    <location>
        <begin position="24"/>
        <end position="118"/>
    </location>
</feature>
<dbReference type="PROSITE" id="PS51212">
    <property type="entry name" value="WSC"/>
    <property type="match status" value="1"/>
</dbReference>
<keyword evidence="6" id="KW-0325">Glycoprotein</keyword>
<feature type="compositionally biased region" description="Low complexity" evidence="7">
    <location>
        <begin position="255"/>
        <end position="266"/>
    </location>
</feature>
<comment type="subcellular location">
    <subcellularLocation>
        <location evidence="1">Membrane</location>
        <topology evidence="1">Single-pass membrane protein</topology>
    </subcellularLocation>
</comment>
<keyword evidence="5 8" id="KW-0472">Membrane</keyword>
<feature type="transmembrane region" description="Helical" evidence="8">
    <location>
        <begin position="188"/>
        <end position="209"/>
    </location>
</feature>
<evidence type="ECO:0000256" key="2">
    <source>
        <dbReference type="ARBA" id="ARBA00022692"/>
    </source>
</evidence>
<reference evidence="11" key="1">
    <citation type="journal article" date="2020" name="Fungal Divers.">
        <title>Resolving the Mortierellaceae phylogeny through synthesis of multi-gene phylogenetics and phylogenomics.</title>
        <authorList>
            <person name="Vandepol N."/>
            <person name="Liber J."/>
            <person name="Desiro A."/>
            <person name="Na H."/>
            <person name="Kennedy M."/>
            <person name="Barry K."/>
            <person name="Grigoriev I.V."/>
            <person name="Miller A.N."/>
            <person name="O'Donnell K."/>
            <person name="Stajich J.E."/>
            <person name="Bonito G."/>
        </authorList>
    </citation>
    <scope>NUCLEOTIDE SEQUENCE</scope>
    <source>
        <strain evidence="11">REB-010B</strain>
    </source>
</reference>
<keyword evidence="2 8" id="KW-0812">Transmembrane</keyword>